<dbReference type="EMBL" id="DVGC01000048">
    <property type="protein sequence ID" value="HIR06012.1"/>
    <property type="molecule type" value="Genomic_DNA"/>
</dbReference>
<dbReference type="SUPFAM" id="SSF161098">
    <property type="entry name" value="MetI-like"/>
    <property type="match status" value="1"/>
</dbReference>
<proteinExistence type="predicted"/>
<keyword evidence="6 7" id="KW-0472">Membrane</keyword>
<dbReference type="PANTHER" id="PTHR30151">
    <property type="entry name" value="ALKANE SULFONATE ABC TRANSPORTER-RELATED, MEMBRANE SUBUNIT"/>
    <property type="match status" value="1"/>
</dbReference>
<evidence type="ECO:0000256" key="3">
    <source>
        <dbReference type="ARBA" id="ARBA00022475"/>
    </source>
</evidence>
<comment type="caution">
    <text evidence="8">The sequence shown here is derived from an EMBL/GenBank/DDBJ whole genome shotgun (WGS) entry which is preliminary data.</text>
</comment>
<dbReference type="GO" id="GO:0005886">
    <property type="term" value="C:plasma membrane"/>
    <property type="evidence" value="ECO:0007669"/>
    <property type="project" value="UniProtKB-SubCell"/>
</dbReference>
<feature type="transmembrane region" description="Helical" evidence="7">
    <location>
        <begin position="123"/>
        <end position="142"/>
    </location>
</feature>
<keyword evidence="2" id="KW-0813">Transport</keyword>
<evidence type="ECO:0000256" key="7">
    <source>
        <dbReference type="SAM" id="Phobius"/>
    </source>
</evidence>
<evidence type="ECO:0000256" key="2">
    <source>
        <dbReference type="ARBA" id="ARBA00022448"/>
    </source>
</evidence>
<reference evidence="8" key="2">
    <citation type="journal article" date="2021" name="PeerJ">
        <title>Extensive microbial diversity within the chicken gut microbiome revealed by metagenomics and culture.</title>
        <authorList>
            <person name="Gilroy R."/>
            <person name="Ravi A."/>
            <person name="Getino M."/>
            <person name="Pursley I."/>
            <person name="Horton D.L."/>
            <person name="Alikhan N.F."/>
            <person name="Baker D."/>
            <person name="Gharbi K."/>
            <person name="Hall N."/>
            <person name="Watson M."/>
            <person name="Adriaenssens E.M."/>
            <person name="Foster-Nyarko E."/>
            <person name="Jarju S."/>
            <person name="Secka A."/>
            <person name="Antonio M."/>
            <person name="Oren A."/>
            <person name="Chaudhuri R.R."/>
            <person name="La Ragione R."/>
            <person name="Hildebrand F."/>
            <person name="Pallen M.J."/>
        </authorList>
    </citation>
    <scope>NUCLEOTIDE SEQUENCE</scope>
    <source>
        <strain evidence="8">CHK180-2868</strain>
    </source>
</reference>
<keyword evidence="3" id="KW-1003">Cell membrane</keyword>
<evidence type="ECO:0000313" key="8">
    <source>
        <dbReference type="EMBL" id="HIR06012.1"/>
    </source>
</evidence>
<dbReference type="PROSITE" id="PS51257">
    <property type="entry name" value="PROKAR_LIPOPROTEIN"/>
    <property type="match status" value="1"/>
</dbReference>
<keyword evidence="5 7" id="KW-1133">Transmembrane helix</keyword>
<dbReference type="InterPro" id="IPR035906">
    <property type="entry name" value="MetI-like_sf"/>
</dbReference>
<dbReference type="Gene3D" id="1.10.3720.10">
    <property type="entry name" value="MetI-like"/>
    <property type="match status" value="1"/>
</dbReference>
<feature type="transmembrane region" description="Helical" evidence="7">
    <location>
        <begin position="212"/>
        <end position="233"/>
    </location>
</feature>
<evidence type="ECO:0000256" key="1">
    <source>
        <dbReference type="ARBA" id="ARBA00004651"/>
    </source>
</evidence>
<organism evidence="8 9">
    <name type="scientific">Candidatus Copromonas faecavium</name>
    <name type="common">nom. illeg.</name>
    <dbReference type="NCBI Taxonomy" id="2840740"/>
    <lineage>
        <taxon>Bacteria</taxon>
        <taxon>Bacillati</taxon>
        <taxon>Bacillota</taxon>
        <taxon>Clostridia</taxon>
        <taxon>Lachnospirales</taxon>
        <taxon>Lachnospiraceae</taxon>
        <taxon>Candidatus Copromonas (nom. illeg.)</taxon>
    </lineage>
</organism>
<accession>A0A9D1A4P0</accession>
<dbReference type="AlphaFoldDB" id="A0A9D1A4P0"/>
<dbReference type="Proteomes" id="UP000824250">
    <property type="component" value="Unassembled WGS sequence"/>
</dbReference>
<feature type="transmembrane region" description="Helical" evidence="7">
    <location>
        <begin position="98"/>
        <end position="117"/>
    </location>
</feature>
<protein>
    <submittedName>
        <fullName evidence="8">Nitrate ABC transporter permease</fullName>
    </submittedName>
</protein>
<keyword evidence="4 7" id="KW-0812">Transmembrane</keyword>
<evidence type="ECO:0000313" key="9">
    <source>
        <dbReference type="Proteomes" id="UP000824250"/>
    </source>
</evidence>
<gene>
    <name evidence="8" type="ORF">IAB28_08630</name>
</gene>
<feature type="transmembrane region" description="Helical" evidence="7">
    <location>
        <begin position="53"/>
        <end position="77"/>
    </location>
</feature>
<evidence type="ECO:0000256" key="5">
    <source>
        <dbReference type="ARBA" id="ARBA00022989"/>
    </source>
</evidence>
<name>A0A9D1A4P0_9FIRM</name>
<comment type="subcellular location">
    <subcellularLocation>
        <location evidence="1">Cell membrane</location>
        <topology evidence="1">Multi-pass membrane protein</topology>
    </subcellularLocation>
</comment>
<evidence type="ECO:0000256" key="6">
    <source>
        <dbReference type="ARBA" id="ARBA00023136"/>
    </source>
</evidence>
<sequence>MPRLSGWQKKAVITLFWILLWQGCSMAIRSRILLVGPLETLQALYARLFQPSFWSAVWFSFGRICLGFLLAFFSGLLTGALSYWKPLIGDFLAPPIQFMKSIPVASFVILALFWTGAENLSVFISFIVVYPMIHINTLAGLLSADEKLLEMAQVFHVPVWKQAVWIYRISLYPYLKSACRTALGMGFKSGIAAEVIGVPGGSIGEGLYMSKIYLNTADLFAWTLTIIAVSAVFEKGMLLLLRLIAGKGAAYSARQPEN</sequence>
<evidence type="ECO:0000256" key="4">
    <source>
        <dbReference type="ARBA" id="ARBA00022692"/>
    </source>
</evidence>
<dbReference type="PANTHER" id="PTHR30151:SF0">
    <property type="entry name" value="ABC TRANSPORTER PERMEASE PROTEIN MJ0413-RELATED"/>
    <property type="match status" value="1"/>
</dbReference>
<reference evidence="8" key="1">
    <citation type="submission" date="2020-10" db="EMBL/GenBank/DDBJ databases">
        <authorList>
            <person name="Gilroy R."/>
        </authorList>
    </citation>
    <scope>NUCLEOTIDE SEQUENCE</scope>
    <source>
        <strain evidence="8">CHK180-2868</strain>
    </source>
</reference>